<keyword evidence="9" id="KW-0472">Membrane</keyword>
<evidence type="ECO:0000256" key="3">
    <source>
        <dbReference type="ARBA" id="ARBA00022448"/>
    </source>
</evidence>
<dbReference type="InterPro" id="IPR050388">
    <property type="entry name" value="ABC_Ni/Peptide_Import"/>
</dbReference>
<dbReference type="GO" id="GO:0005886">
    <property type="term" value="C:plasma membrane"/>
    <property type="evidence" value="ECO:0007669"/>
    <property type="project" value="UniProtKB-SubCell"/>
</dbReference>
<dbReference type="SUPFAM" id="SSF52540">
    <property type="entry name" value="P-loop containing nucleoside triphosphate hydrolases"/>
    <property type="match status" value="1"/>
</dbReference>
<dbReference type="PROSITE" id="PS50893">
    <property type="entry name" value="ABC_TRANSPORTER_2"/>
    <property type="match status" value="1"/>
</dbReference>
<dbReference type="STRING" id="217031.ABB05_15705"/>
<feature type="domain" description="ABC transporter" evidence="10">
    <location>
        <begin position="4"/>
        <end position="250"/>
    </location>
</feature>
<comment type="caution">
    <text evidence="11">The sequence shown here is derived from an EMBL/GenBank/DDBJ whole genome shotgun (WGS) entry which is preliminary data.</text>
</comment>
<gene>
    <name evidence="11" type="ORF">ABB05_15705</name>
</gene>
<dbReference type="GO" id="GO:0005524">
    <property type="term" value="F:ATP binding"/>
    <property type="evidence" value="ECO:0007669"/>
    <property type="project" value="UniProtKB-KW"/>
</dbReference>
<evidence type="ECO:0000256" key="7">
    <source>
        <dbReference type="ARBA" id="ARBA00022840"/>
    </source>
</evidence>
<dbReference type="RefSeq" id="WP_064468490.1">
    <property type="nucleotide sequence ID" value="NZ_LDJR01000056.1"/>
</dbReference>
<dbReference type="PATRIC" id="fig|217031.6.peg.3387"/>
<dbReference type="Proteomes" id="UP000077881">
    <property type="component" value="Unassembled WGS sequence"/>
</dbReference>
<keyword evidence="8" id="KW-1278">Translocase</keyword>
<dbReference type="InterPro" id="IPR017871">
    <property type="entry name" value="ABC_transporter-like_CS"/>
</dbReference>
<keyword evidence="12" id="KW-1185">Reference proteome</keyword>
<evidence type="ECO:0000256" key="4">
    <source>
        <dbReference type="ARBA" id="ARBA00022475"/>
    </source>
</evidence>
<dbReference type="CDD" id="cd03257">
    <property type="entry name" value="ABC_NikE_OppD_transporters"/>
    <property type="match status" value="1"/>
</dbReference>
<keyword evidence="4" id="KW-1003">Cell membrane</keyword>
<dbReference type="PANTHER" id="PTHR43297">
    <property type="entry name" value="OLIGOPEPTIDE TRANSPORT ATP-BINDING PROTEIN APPD"/>
    <property type="match status" value="1"/>
</dbReference>
<keyword evidence="7 11" id="KW-0067">ATP-binding</keyword>
<evidence type="ECO:0000313" key="12">
    <source>
        <dbReference type="Proteomes" id="UP000077881"/>
    </source>
</evidence>
<name>A0A177ZNR1_9BACI</name>
<comment type="similarity">
    <text evidence="2">Belongs to the ABC transporter superfamily.</text>
</comment>
<dbReference type="Pfam" id="PF00005">
    <property type="entry name" value="ABC_tran"/>
    <property type="match status" value="1"/>
</dbReference>
<dbReference type="InterPro" id="IPR027417">
    <property type="entry name" value="P-loop_NTPase"/>
</dbReference>
<dbReference type="AlphaFoldDB" id="A0A177ZNR1"/>
<dbReference type="SMART" id="SM00382">
    <property type="entry name" value="AAA"/>
    <property type="match status" value="1"/>
</dbReference>
<organism evidence="11 12">
    <name type="scientific">Lederbergia galactosidilytica</name>
    <dbReference type="NCBI Taxonomy" id="217031"/>
    <lineage>
        <taxon>Bacteria</taxon>
        <taxon>Bacillati</taxon>
        <taxon>Bacillota</taxon>
        <taxon>Bacilli</taxon>
        <taxon>Bacillales</taxon>
        <taxon>Bacillaceae</taxon>
        <taxon>Lederbergia</taxon>
    </lineage>
</organism>
<evidence type="ECO:0000256" key="2">
    <source>
        <dbReference type="ARBA" id="ARBA00005417"/>
    </source>
</evidence>
<keyword evidence="3" id="KW-0813">Transport</keyword>
<dbReference type="PROSITE" id="PS00211">
    <property type="entry name" value="ABC_TRANSPORTER_1"/>
    <property type="match status" value="1"/>
</dbReference>
<evidence type="ECO:0000259" key="10">
    <source>
        <dbReference type="PROSITE" id="PS50893"/>
    </source>
</evidence>
<keyword evidence="6" id="KW-0547">Nucleotide-binding</keyword>
<dbReference type="Gene3D" id="3.40.50.300">
    <property type="entry name" value="P-loop containing nucleotide triphosphate hydrolases"/>
    <property type="match status" value="1"/>
</dbReference>
<dbReference type="EMBL" id="LDJR01000056">
    <property type="protein sequence ID" value="OAK68518.1"/>
    <property type="molecule type" value="Genomic_DNA"/>
</dbReference>
<dbReference type="GO" id="GO:0016887">
    <property type="term" value="F:ATP hydrolysis activity"/>
    <property type="evidence" value="ECO:0007669"/>
    <property type="project" value="InterPro"/>
</dbReference>
<evidence type="ECO:0000313" key="11">
    <source>
        <dbReference type="EMBL" id="OAK68518.1"/>
    </source>
</evidence>
<proteinExistence type="inferred from homology"/>
<comment type="subcellular location">
    <subcellularLocation>
        <location evidence="1">Cell membrane</location>
        <topology evidence="1">Peripheral membrane protein</topology>
    </subcellularLocation>
</comment>
<sequence>MALLTVQDLTIRTQEQKLLVEKLSFIVAANSCLGIVGESGSGKSLSAKAIMGLLHPNLCVSGAVNFQGKELLQLPEEEMRKLRGRRICLILQDAMSAFVPLYTIGQQMTETLCEKLAVSKKEAIQISLQELDKMNIREPTQVVKKYPHQLSGGMLQRIMIALTIAVKPDLIIADEPTTALDPLNQSEVIKELQRLRKELKVAILFISHDLDIIRRIAEKVVVMRQGKQVEFGNVDAIFSTPKHEYTKYLVETREKITQSFRKALGRDPV</sequence>
<evidence type="ECO:0000256" key="9">
    <source>
        <dbReference type="ARBA" id="ARBA00023136"/>
    </source>
</evidence>
<dbReference type="OrthoDB" id="9802264at2"/>
<accession>A0A177ZNR1</accession>
<evidence type="ECO:0000256" key="1">
    <source>
        <dbReference type="ARBA" id="ARBA00004202"/>
    </source>
</evidence>
<keyword evidence="5" id="KW-0997">Cell inner membrane</keyword>
<protein>
    <submittedName>
        <fullName evidence="11">Peptide ABC transporter ATP-binding protein</fullName>
    </submittedName>
</protein>
<evidence type="ECO:0000256" key="8">
    <source>
        <dbReference type="ARBA" id="ARBA00022967"/>
    </source>
</evidence>
<reference evidence="11 12" key="1">
    <citation type="submission" date="2015-05" db="EMBL/GenBank/DDBJ databases">
        <title>Comparison of genome.</title>
        <authorList>
            <person name="Zheng Z."/>
            <person name="Sun M."/>
        </authorList>
    </citation>
    <scope>NUCLEOTIDE SEQUENCE [LARGE SCALE GENOMIC DNA]</scope>
    <source>
        <strain evidence="11 12">G25-74</strain>
    </source>
</reference>
<dbReference type="InterPro" id="IPR003593">
    <property type="entry name" value="AAA+_ATPase"/>
</dbReference>
<dbReference type="InterPro" id="IPR003439">
    <property type="entry name" value="ABC_transporter-like_ATP-bd"/>
</dbReference>
<evidence type="ECO:0000256" key="6">
    <source>
        <dbReference type="ARBA" id="ARBA00022741"/>
    </source>
</evidence>
<evidence type="ECO:0000256" key="5">
    <source>
        <dbReference type="ARBA" id="ARBA00022519"/>
    </source>
</evidence>
<dbReference type="PANTHER" id="PTHR43297:SF14">
    <property type="entry name" value="ATPASE AAA-TYPE CORE DOMAIN-CONTAINING PROTEIN"/>
    <property type="match status" value="1"/>
</dbReference>